<comment type="function">
    <text evidence="1">S-adenosyl-L-methionine-dependent methyltransferase that mediates mRNA cap1 2'-O-ribose methylation to the 5'-cap structure of mRNAs. Methylates the ribose of the first nucleotide of a m(7)GpppG-capped mRNA and small nuclear RNA (snRNA) to produce m(7)GpppRm (cap1). Displays a preference for cap0 transcripts. Cap1 modification is linked to higher levels of translation. May be involved in the interferon response pathway.</text>
</comment>
<dbReference type="GO" id="GO:0003676">
    <property type="term" value="F:nucleic acid binding"/>
    <property type="evidence" value="ECO:0007669"/>
    <property type="project" value="UniProtKB-UniRule"/>
</dbReference>
<comment type="caution">
    <text evidence="18">The sequence shown here is derived from an EMBL/GenBank/DDBJ whole genome shotgun (WGS) entry which is preliminary data.</text>
</comment>
<dbReference type="Pfam" id="PF00397">
    <property type="entry name" value="WW"/>
    <property type="match status" value="1"/>
</dbReference>
<accession>A0A433D3M4</accession>
<dbReference type="OrthoDB" id="10251234at2759"/>
<evidence type="ECO:0000256" key="1">
    <source>
        <dbReference type="ARBA" id="ARBA00002664"/>
    </source>
</evidence>
<dbReference type="Pfam" id="PF01585">
    <property type="entry name" value="G-patch"/>
    <property type="match status" value="1"/>
</dbReference>
<dbReference type="GO" id="GO:0006370">
    <property type="term" value="P:7-methylguanosine mRNA capping"/>
    <property type="evidence" value="ECO:0007669"/>
    <property type="project" value="UniProtKB-UniRule"/>
</dbReference>
<dbReference type="PROSITE" id="PS50174">
    <property type="entry name" value="G_PATCH"/>
    <property type="match status" value="1"/>
</dbReference>
<dbReference type="EC" id="2.1.1.57" evidence="2"/>
<dbReference type="PANTHER" id="PTHR16121:SF2">
    <property type="entry name" value="CAP-SPECIFIC MRNA (NUCLEOSIDE-2'-O-)-METHYLTRANSFERASE 2"/>
    <property type="match status" value="1"/>
</dbReference>
<dbReference type="Pfam" id="PF01728">
    <property type="entry name" value="FtsJ"/>
    <property type="match status" value="2"/>
</dbReference>
<evidence type="ECO:0000256" key="8">
    <source>
        <dbReference type="ARBA" id="ARBA00022691"/>
    </source>
</evidence>
<feature type="domain" description="G-patch" evidence="16">
    <location>
        <begin position="583"/>
        <end position="629"/>
    </location>
</feature>
<keyword evidence="7 18" id="KW-0808">Transferase</keyword>
<dbReference type="Gene3D" id="3.40.50.12760">
    <property type="match status" value="2"/>
</dbReference>
<keyword evidence="8" id="KW-0949">S-adenosyl-L-methionine</keyword>
<name>A0A433D3M4_9FUNG</name>
<evidence type="ECO:0000256" key="14">
    <source>
        <dbReference type="SAM" id="MobiDB-lite"/>
    </source>
</evidence>
<dbReference type="PROSITE" id="PS51614">
    <property type="entry name" value="SAM_MT_ADRIFT"/>
    <property type="match status" value="1"/>
</dbReference>
<dbReference type="GO" id="GO:0005634">
    <property type="term" value="C:nucleus"/>
    <property type="evidence" value="ECO:0007669"/>
    <property type="project" value="UniProtKB-SubCell"/>
</dbReference>
<dbReference type="InterPro" id="IPR000467">
    <property type="entry name" value="G_patch_dom"/>
</dbReference>
<evidence type="ECO:0000256" key="10">
    <source>
        <dbReference type="ARBA" id="ARBA00032504"/>
    </source>
</evidence>
<evidence type="ECO:0000256" key="4">
    <source>
        <dbReference type="ARBA" id="ARBA00021134"/>
    </source>
</evidence>
<comment type="catalytic activity">
    <reaction evidence="13">
        <text>a 5'-end (N(7)-methyl 5'-triphosphoguanosine)-(2'-O-methyl-ribonucleoside)-(ribonucleotide) in mRNA + S-adenosyl-L-methionine = a 5'-end (N(7)-methyl 5'-triphosphoguanosine)-(2'-O-methyl-ribonucleoside)-(2'-O-methyl-ribonucleotide) in mRNA + S-adenosyl-L-homocysteine + H(+)</text>
        <dbReference type="Rhea" id="RHEA:67024"/>
        <dbReference type="Rhea" id="RHEA-COMP:17169"/>
        <dbReference type="Rhea" id="RHEA-COMP:17170"/>
        <dbReference type="ChEBI" id="CHEBI:15378"/>
        <dbReference type="ChEBI" id="CHEBI:57856"/>
        <dbReference type="ChEBI" id="CHEBI:59789"/>
        <dbReference type="ChEBI" id="CHEBI:167612"/>
        <dbReference type="ChEBI" id="CHEBI:167614"/>
        <dbReference type="EC" id="2.1.1.296"/>
    </reaction>
</comment>
<dbReference type="EC" id="2.1.1.296" evidence="3"/>
<evidence type="ECO:0000256" key="11">
    <source>
        <dbReference type="ARBA" id="ARBA00032519"/>
    </source>
</evidence>
<evidence type="ECO:0000259" key="16">
    <source>
        <dbReference type="PROSITE" id="PS50174"/>
    </source>
</evidence>
<dbReference type="InterPro" id="IPR025807">
    <property type="entry name" value="Adrift-typ_MeTrfase"/>
</dbReference>
<dbReference type="CDD" id="cd00201">
    <property type="entry name" value="WW"/>
    <property type="match status" value="1"/>
</dbReference>
<feature type="region of interest" description="Disordered" evidence="14">
    <location>
        <begin position="1"/>
        <end position="58"/>
    </location>
</feature>
<reference evidence="18 19" key="1">
    <citation type="journal article" date="2018" name="New Phytol.">
        <title>Phylogenomics of Endogonaceae and evolution of mycorrhizas within Mucoromycota.</title>
        <authorList>
            <person name="Chang Y."/>
            <person name="Desiro A."/>
            <person name="Na H."/>
            <person name="Sandor L."/>
            <person name="Lipzen A."/>
            <person name="Clum A."/>
            <person name="Barry K."/>
            <person name="Grigoriev I.V."/>
            <person name="Martin F.M."/>
            <person name="Stajich J.E."/>
            <person name="Smith M.E."/>
            <person name="Bonito G."/>
            <person name="Spatafora J.W."/>
        </authorList>
    </citation>
    <scope>NUCLEOTIDE SEQUENCE [LARGE SCALE GENOMIC DNA]</scope>
    <source>
        <strain evidence="18 19">GMNB39</strain>
    </source>
</reference>
<dbReference type="InterPro" id="IPR036020">
    <property type="entry name" value="WW_dom_sf"/>
</dbReference>
<evidence type="ECO:0000256" key="6">
    <source>
        <dbReference type="ARBA" id="ARBA00022603"/>
    </source>
</evidence>
<feature type="compositionally biased region" description="Low complexity" evidence="14">
    <location>
        <begin position="1"/>
        <end position="15"/>
    </location>
</feature>
<evidence type="ECO:0000256" key="7">
    <source>
        <dbReference type="ARBA" id="ARBA00022679"/>
    </source>
</evidence>
<sequence length="1119" mass="125083">MSNYNYNNYSQNRNGNYGGGSRGGRGGHGGHGGHGGYGGGYNRSNQFREPREPPPLNDAEREALYRGHNVLFKKHYDFSLVKPVSNLTDLLFATPKWTLDRMQTMKRDLNNTRNRLNEKDIEMWHKHTRQTNFTGRVVATLRNKMDIEMCTNAWIKMAELHSHYEFIPDADTFRSHPDYADTFSSLHICEAPGAFIASTNHFLRQIHRDKIRWRWTGFSLNPYYEGNDVAAMVDDDRMILETLQNWYFGTDNSGNIFHHDNIRGIWKDRVGPSKVHLVTGDGSVDCSSDPNEQESLVSELHYAEAVCALGALRNGGSMVLKMFNLFECETICLLYMLGTYFDGLHVSKPSTSKSANAETYVIGTGFRGISDIALEQLMEFVSPTFPKDRAMFPLDSIPKEFLEEMFDCANFFTSCQKGAIERNLDLESMMNQNIRTNLRNLVDKVADEYIAQYKIEQIQESLRMMQNAHLNGAIKDVGRSIAMERGGFHKRSSGNLEQRQNNKRSREKFLAANNEQEDTGPSATTERNGGSGAVEEHEFKRRTNMNAAPVVLGRIPDPPASKIEPGTSASTIGDNTADENGGFNEKGLKMMQSMGYKLGTGLGKDNQGIADAIKVEQRQGRLGLGHHLQDLGGDAMESVVFGKYKAGELPRVAGGPFFDDTDWTHCMPLLNEVNSQPLTHQDLENMGCDHGITIGDIFAGVITSQYASSEDIEKLYRAREGPMRVSLAYPNDDKRSFASLSATAFVGGILLELGMGFHFAITALQLASLDQALGIINKVSLDSHEPLRFVDLGCEDGGFAEYIAWQQRGYIQAVAFPRHEEGHAYETTDFRCQIISTTSSSYPKSAFLKYGEFPKDSKDLKTQVESIIGAESGNRSQGLVSFAVADVSVAASDVPKTRFVEFRTQRKFLAACHQALSILAPQGTFVCKVSDVLTRFTAGLLYILYRSFGKLTIIKPFTLLPNSPDRFVICQEFLGRSDAFLAHLDKVEQQLSQLPADLASQEAGFNIVEIVPITCIVHPAFAKYVAAATQRMIHREIAAIGMLEVLARAVDQDGRPSPEYEALEEKLVTAMVETKTRAAEMLLTSQRSALYGPPWRKHQSERSGRYYWYNAETKESRWV</sequence>
<evidence type="ECO:0000256" key="5">
    <source>
        <dbReference type="ARBA" id="ARBA00021136"/>
    </source>
</evidence>
<evidence type="ECO:0000256" key="9">
    <source>
        <dbReference type="ARBA" id="ARBA00032227"/>
    </source>
</evidence>
<protein>
    <recommendedName>
        <fullName evidence="5">Cap-specific mRNA (nucleoside-2'-O-)-methyltransferase 1</fullName>
        <ecNumber evidence="3">2.1.1.296</ecNumber>
        <ecNumber evidence="2">2.1.1.57</ecNumber>
    </recommendedName>
    <alternativeName>
        <fullName evidence="11">Cap methyltransferase 1</fullName>
    </alternativeName>
    <alternativeName>
        <fullName evidence="4">Cap-specific mRNA (nucleoside-2'-O-)-methyltransferase 2</fullName>
    </alternativeName>
    <alternativeName>
        <fullName evidence="10">Cap1 2'O-ribose methyltransferase 1</fullName>
    </alternativeName>
    <alternativeName>
        <fullName evidence="9">FtsJ methyltransferase domain-containing protein 2</fullName>
    </alternativeName>
</protein>
<evidence type="ECO:0000313" key="18">
    <source>
        <dbReference type="EMBL" id="RUP45383.1"/>
    </source>
</evidence>
<dbReference type="GO" id="GO:0005737">
    <property type="term" value="C:cytoplasm"/>
    <property type="evidence" value="ECO:0007669"/>
    <property type="project" value="TreeGrafter"/>
</dbReference>
<keyword evidence="19" id="KW-1185">Reference proteome</keyword>
<feature type="compositionally biased region" description="Polar residues" evidence="14">
    <location>
        <begin position="519"/>
        <end position="528"/>
    </location>
</feature>
<evidence type="ECO:0000259" key="17">
    <source>
        <dbReference type="PROSITE" id="PS51614"/>
    </source>
</evidence>
<feature type="domain" description="WW" evidence="15">
    <location>
        <begin position="1093"/>
        <end position="1119"/>
    </location>
</feature>
<dbReference type="PROSITE" id="PS50020">
    <property type="entry name" value="WW_DOMAIN_2"/>
    <property type="match status" value="1"/>
</dbReference>
<dbReference type="AlphaFoldDB" id="A0A433D3M4"/>
<evidence type="ECO:0000313" key="19">
    <source>
        <dbReference type="Proteomes" id="UP000268093"/>
    </source>
</evidence>
<feature type="compositionally biased region" description="Basic and acidic residues" evidence="14">
    <location>
        <begin position="46"/>
        <end position="58"/>
    </location>
</feature>
<feature type="region of interest" description="Disordered" evidence="14">
    <location>
        <begin position="485"/>
        <end position="538"/>
    </location>
</feature>
<keyword evidence="6 18" id="KW-0489">Methyltransferase</keyword>
<evidence type="ECO:0000259" key="15">
    <source>
        <dbReference type="PROSITE" id="PS50020"/>
    </source>
</evidence>
<evidence type="ECO:0000256" key="2">
    <source>
        <dbReference type="ARBA" id="ARBA00011923"/>
    </source>
</evidence>
<dbReference type="Proteomes" id="UP000268093">
    <property type="component" value="Unassembled WGS sequence"/>
</dbReference>
<evidence type="ECO:0000256" key="13">
    <source>
        <dbReference type="ARBA" id="ARBA00049477"/>
    </source>
</evidence>
<feature type="domain" description="Adrift-type SAM-dependent 2'-O-MTase" evidence="17">
    <location>
        <begin position="148"/>
        <end position="368"/>
    </location>
</feature>
<dbReference type="PANTHER" id="PTHR16121">
    <property type="entry name" value="CAP-SPECIFIC MRNA (NUCLEOSIDE-2'-O-)-METHYLTRANSFERASE 1-RELATED"/>
    <property type="match status" value="1"/>
</dbReference>
<comment type="catalytic activity">
    <reaction evidence="12">
        <text>a 5'-end (N(7)-methyl 5'-triphosphoguanosine)-ribonucleoside in mRNA + S-adenosyl-L-methionine = a 5'-end (N(7)-methyl 5'-triphosphoguanosine)-(2'-O-methyl-ribonucleoside) in mRNA + S-adenosyl-L-homocysteine + H(+)</text>
        <dbReference type="Rhea" id="RHEA:67020"/>
        <dbReference type="Rhea" id="RHEA-COMP:17167"/>
        <dbReference type="Rhea" id="RHEA-COMP:17168"/>
        <dbReference type="ChEBI" id="CHEBI:15378"/>
        <dbReference type="ChEBI" id="CHEBI:57856"/>
        <dbReference type="ChEBI" id="CHEBI:59789"/>
        <dbReference type="ChEBI" id="CHEBI:156461"/>
        <dbReference type="ChEBI" id="CHEBI:167609"/>
        <dbReference type="EC" id="2.1.1.57"/>
    </reaction>
</comment>
<gene>
    <name evidence="18" type="ORF">BC936DRAFT_148250</name>
</gene>
<dbReference type="InterPro" id="IPR002877">
    <property type="entry name" value="RNA_MeTrfase_FtsJ_dom"/>
</dbReference>
<dbReference type="GO" id="GO:0004483">
    <property type="term" value="F:methyltransferase cap1 activity"/>
    <property type="evidence" value="ECO:0007669"/>
    <property type="project" value="UniProtKB-UniRule"/>
</dbReference>
<dbReference type="SMART" id="SM00443">
    <property type="entry name" value="G_patch"/>
    <property type="match status" value="1"/>
</dbReference>
<dbReference type="GO" id="GO:0120550">
    <property type="term" value="F:methyltransferase cap2 activity"/>
    <property type="evidence" value="ECO:0007669"/>
    <property type="project" value="UniProtKB-EC"/>
</dbReference>
<dbReference type="GO" id="GO:0016556">
    <property type="term" value="P:mRNA modification"/>
    <property type="evidence" value="ECO:0007669"/>
    <property type="project" value="UniProtKB-UniRule"/>
</dbReference>
<dbReference type="InterPro" id="IPR029063">
    <property type="entry name" value="SAM-dependent_MTases_sf"/>
</dbReference>
<dbReference type="GO" id="GO:0032259">
    <property type="term" value="P:methylation"/>
    <property type="evidence" value="ECO:0007669"/>
    <property type="project" value="UniProtKB-KW"/>
</dbReference>
<feature type="compositionally biased region" description="Gly residues" evidence="14">
    <location>
        <begin position="16"/>
        <end position="41"/>
    </location>
</feature>
<organism evidence="18 19">
    <name type="scientific">Jimgerdemannia flammicorona</name>
    <dbReference type="NCBI Taxonomy" id="994334"/>
    <lineage>
        <taxon>Eukaryota</taxon>
        <taxon>Fungi</taxon>
        <taxon>Fungi incertae sedis</taxon>
        <taxon>Mucoromycota</taxon>
        <taxon>Mucoromycotina</taxon>
        <taxon>Endogonomycetes</taxon>
        <taxon>Endogonales</taxon>
        <taxon>Endogonaceae</taxon>
        <taxon>Jimgerdemannia</taxon>
    </lineage>
</organism>
<evidence type="ECO:0000256" key="3">
    <source>
        <dbReference type="ARBA" id="ARBA00012770"/>
    </source>
</evidence>
<dbReference type="InterPro" id="IPR050851">
    <property type="entry name" value="mRNA_Cap_2O-Ribose_MeTrfase"/>
</dbReference>
<proteinExistence type="predicted"/>
<dbReference type="SUPFAM" id="SSF51045">
    <property type="entry name" value="WW domain"/>
    <property type="match status" value="1"/>
</dbReference>
<evidence type="ECO:0000256" key="12">
    <source>
        <dbReference type="ARBA" id="ARBA00049042"/>
    </source>
</evidence>
<dbReference type="InterPro" id="IPR001202">
    <property type="entry name" value="WW_dom"/>
</dbReference>
<dbReference type="EMBL" id="RBNI01007382">
    <property type="protein sequence ID" value="RUP45383.1"/>
    <property type="molecule type" value="Genomic_DNA"/>
</dbReference>
<feature type="region of interest" description="Disordered" evidence="14">
    <location>
        <begin position="551"/>
        <end position="584"/>
    </location>
</feature>
<dbReference type="SUPFAM" id="SSF53335">
    <property type="entry name" value="S-adenosyl-L-methionine-dependent methyltransferases"/>
    <property type="match status" value="2"/>
</dbReference>